<gene>
    <name evidence="3" type="ORF">SBAD_LOCUS13000</name>
</gene>
<dbReference type="PANTHER" id="PTHR11533">
    <property type="entry name" value="PROTEASE M1 ZINC METALLOPROTEASE"/>
    <property type="match status" value="1"/>
</dbReference>
<dbReference type="WBParaSite" id="SBAD_0001341501-mRNA-1">
    <property type="protein sequence ID" value="SBAD_0001341501-mRNA-1"/>
    <property type="gene ID" value="SBAD_0001341501"/>
</dbReference>
<dbReference type="InterPro" id="IPR024571">
    <property type="entry name" value="ERAP1-like_C_dom"/>
</dbReference>
<name>A0A183JAV2_9BILA</name>
<dbReference type="PANTHER" id="PTHR11533:SF301">
    <property type="entry name" value="AMINOPEPTIDASE"/>
    <property type="match status" value="1"/>
</dbReference>
<dbReference type="GO" id="GO:0043171">
    <property type="term" value="P:peptide catabolic process"/>
    <property type="evidence" value="ECO:0007669"/>
    <property type="project" value="TreeGrafter"/>
</dbReference>
<dbReference type="Gene3D" id="1.25.50.20">
    <property type="match status" value="1"/>
</dbReference>
<dbReference type="Pfam" id="PF11838">
    <property type="entry name" value="ERAP1_C"/>
    <property type="match status" value="1"/>
</dbReference>
<evidence type="ECO:0000313" key="3">
    <source>
        <dbReference type="EMBL" id="VDP53315.1"/>
    </source>
</evidence>
<evidence type="ECO:0000256" key="1">
    <source>
        <dbReference type="ARBA" id="ARBA00010136"/>
    </source>
</evidence>
<reference evidence="5" key="1">
    <citation type="submission" date="2016-06" db="UniProtKB">
        <authorList>
            <consortium name="WormBaseParasite"/>
        </authorList>
    </citation>
    <scope>IDENTIFICATION</scope>
</reference>
<dbReference type="InterPro" id="IPR050344">
    <property type="entry name" value="Peptidase_M1_aminopeptidases"/>
</dbReference>
<feature type="domain" description="ERAP1-like C-terminal" evidence="2">
    <location>
        <begin position="2"/>
        <end position="98"/>
    </location>
</feature>
<dbReference type="GO" id="GO:0008270">
    <property type="term" value="F:zinc ion binding"/>
    <property type="evidence" value="ECO:0007669"/>
    <property type="project" value="TreeGrafter"/>
</dbReference>
<dbReference type="GO" id="GO:0016020">
    <property type="term" value="C:membrane"/>
    <property type="evidence" value="ECO:0007669"/>
    <property type="project" value="TreeGrafter"/>
</dbReference>
<evidence type="ECO:0000313" key="5">
    <source>
        <dbReference type="WBParaSite" id="SBAD_0001341501-mRNA-1"/>
    </source>
</evidence>
<proteinExistence type="inferred from homology"/>
<evidence type="ECO:0000313" key="4">
    <source>
        <dbReference type="Proteomes" id="UP000270296"/>
    </source>
</evidence>
<keyword evidence="4" id="KW-1185">Reference proteome</keyword>
<dbReference type="GO" id="GO:0005737">
    <property type="term" value="C:cytoplasm"/>
    <property type="evidence" value="ECO:0007669"/>
    <property type="project" value="TreeGrafter"/>
</dbReference>
<dbReference type="EMBL" id="UZAM01019714">
    <property type="protein sequence ID" value="VDP53315.1"/>
    <property type="molecule type" value="Genomic_DNA"/>
</dbReference>
<dbReference type="GO" id="GO:0070006">
    <property type="term" value="F:metalloaminopeptidase activity"/>
    <property type="evidence" value="ECO:0007669"/>
    <property type="project" value="TreeGrafter"/>
</dbReference>
<sequence length="100" mass="11495">MTVYCAGAANGGYDGWKFLWELYKRETQPVESISLLYGICCTRIPSLISKIMEQSITDKPFIRRQDVGNVFAYLQSNAIASKMAWDFFVTNIKEILRRCN</sequence>
<reference evidence="3 4" key="2">
    <citation type="submission" date="2018-11" db="EMBL/GenBank/DDBJ databases">
        <authorList>
            <consortium name="Pathogen Informatics"/>
        </authorList>
    </citation>
    <scope>NUCLEOTIDE SEQUENCE [LARGE SCALE GENOMIC DNA]</scope>
</reference>
<protein>
    <submittedName>
        <fullName evidence="5">ERAP1_C domain-containing protein</fullName>
    </submittedName>
</protein>
<organism evidence="5">
    <name type="scientific">Soboliphyme baturini</name>
    <dbReference type="NCBI Taxonomy" id="241478"/>
    <lineage>
        <taxon>Eukaryota</taxon>
        <taxon>Metazoa</taxon>
        <taxon>Ecdysozoa</taxon>
        <taxon>Nematoda</taxon>
        <taxon>Enoplea</taxon>
        <taxon>Dorylaimia</taxon>
        <taxon>Dioctophymatida</taxon>
        <taxon>Dioctophymatoidea</taxon>
        <taxon>Soboliphymatidae</taxon>
        <taxon>Soboliphyme</taxon>
    </lineage>
</organism>
<comment type="similarity">
    <text evidence="1">Belongs to the peptidase M1 family.</text>
</comment>
<accession>A0A183JAV2</accession>
<dbReference type="AlphaFoldDB" id="A0A183JAV2"/>
<dbReference type="GO" id="GO:0005615">
    <property type="term" value="C:extracellular space"/>
    <property type="evidence" value="ECO:0007669"/>
    <property type="project" value="TreeGrafter"/>
</dbReference>
<dbReference type="Proteomes" id="UP000270296">
    <property type="component" value="Unassembled WGS sequence"/>
</dbReference>
<dbReference type="GO" id="GO:0006508">
    <property type="term" value="P:proteolysis"/>
    <property type="evidence" value="ECO:0007669"/>
    <property type="project" value="TreeGrafter"/>
</dbReference>
<dbReference type="GO" id="GO:0042277">
    <property type="term" value="F:peptide binding"/>
    <property type="evidence" value="ECO:0007669"/>
    <property type="project" value="TreeGrafter"/>
</dbReference>
<dbReference type="OrthoDB" id="10031169at2759"/>
<evidence type="ECO:0000259" key="2">
    <source>
        <dbReference type="Pfam" id="PF11838"/>
    </source>
</evidence>